<name>A0A5E3ZWF5_9ACTN</name>
<evidence type="ECO:0000256" key="2">
    <source>
        <dbReference type="SAM" id="MobiDB-lite"/>
    </source>
</evidence>
<proteinExistence type="predicted"/>
<dbReference type="InterPro" id="IPR015286">
    <property type="entry name" value="Porin_fam_mycobact-type"/>
</dbReference>
<dbReference type="AlphaFoldDB" id="A0A5E3ZWF5"/>
<feature type="signal peptide" evidence="3">
    <location>
        <begin position="1"/>
        <end position="28"/>
    </location>
</feature>
<protein>
    <submittedName>
        <fullName evidence="4">Uncharacterized protein</fullName>
    </submittedName>
</protein>
<evidence type="ECO:0000313" key="5">
    <source>
        <dbReference type="Proteomes" id="UP000324288"/>
    </source>
</evidence>
<gene>
    <name evidence="4" type="ORF">LC603019_00478</name>
</gene>
<evidence type="ECO:0000313" key="4">
    <source>
        <dbReference type="EMBL" id="VHO00120.1"/>
    </source>
</evidence>
<dbReference type="InterPro" id="IPR036435">
    <property type="entry name" value="Leukocidin/porin_MspA_sf"/>
</dbReference>
<dbReference type="SUPFAM" id="SSF56959">
    <property type="entry name" value="Leukocidin-like"/>
    <property type="match status" value="1"/>
</dbReference>
<dbReference type="Pfam" id="PF09203">
    <property type="entry name" value="MspA"/>
    <property type="match status" value="1"/>
</dbReference>
<keyword evidence="5" id="KW-1185">Reference proteome</keyword>
<feature type="region of interest" description="Disordered" evidence="2">
    <location>
        <begin position="251"/>
        <end position="293"/>
    </location>
</feature>
<sequence>MLQRSSISLLLAASLLSASVATTPFAFAAPAAHDPGTTLRQKVDTALTESRTSYSVPDVERTIITEDGEKVTLAKNNEHIYRTAPLNRNLLTHEARVSLQGLAKVAGSSQRSIHTLTVGYLMGCQIDASEPAKLEVSFPMQIQLPSPRIGTEGDFSAPDFEQNRKSLGVTLLRPQLWFGYVAGVTLSDEISYNVNVKPGRIAKVPLASFSFRGNRTSWADLRDVHMFIDGCPGNVSLRSYVEYLDGAISPRHFPTPSSETKNSAKLLNSKKMKKPKRARFAQQTDSLKQVKQSKIRLPRLNPDQSVSLPKKKGKRGFKDKYPVALTPREKAQQEAYRDLTRKMAEVGNPSGASLDRPYGKQNPDTVEGLKFTIHGAVRWMSTILPQTDLATDARNREKVVREMWEPVQEYAKRFVNTLASIFIPLGIPSPKGLL</sequence>
<feature type="compositionally biased region" description="Basic residues" evidence="2">
    <location>
        <begin position="268"/>
        <end position="279"/>
    </location>
</feature>
<feature type="compositionally biased region" description="Polar residues" evidence="2">
    <location>
        <begin position="281"/>
        <end position="290"/>
    </location>
</feature>
<dbReference type="Gene3D" id="2.60.40.1650">
    <property type="entry name" value="Porin MspA (Ig-like beta-sandwich domain)"/>
    <property type="match status" value="2"/>
</dbReference>
<dbReference type="Proteomes" id="UP000324288">
    <property type="component" value="Chromosome"/>
</dbReference>
<dbReference type="EMBL" id="LR584267">
    <property type="protein sequence ID" value="VHO00120.1"/>
    <property type="molecule type" value="Genomic_DNA"/>
</dbReference>
<evidence type="ECO:0000256" key="1">
    <source>
        <dbReference type="ARBA" id="ARBA00022729"/>
    </source>
</evidence>
<evidence type="ECO:0000256" key="3">
    <source>
        <dbReference type="SAM" id="SignalP"/>
    </source>
</evidence>
<dbReference type="RefSeq" id="WP_148417484.1">
    <property type="nucleotide sequence ID" value="NZ_JBEDYR010000022.1"/>
</dbReference>
<keyword evidence="1 3" id="KW-0732">Signal</keyword>
<feature type="chain" id="PRO_5022767928" evidence="3">
    <location>
        <begin position="29"/>
        <end position="434"/>
    </location>
</feature>
<reference evidence="4 5" key="1">
    <citation type="submission" date="2019-04" db="EMBL/GenBank/DDBJ databases">
        <authorList>
            <person name="Seth-Smith MB H."/>
            <person name="Seth-Smith H."/>
        </authorList>
    </citation>
    <scope>NUCLEOTIDE SEQUENCE [LARGE SCALE GENOMIC DNA]</scope>
    <source>
        <strain evidence="4">USB-603019</strain>
    </source>
</reference>
<accession>A0A5E3ZWF5</accession>
<organism evidence="4 5">
    <name type="scientific">Lawsonella clevelandensis</name>
    <dbReference type="NCBI Taxonomy" id="1528099"/>
    <lineage>
        <taxon>Bacteria</taxon>
        <taxon>Bacillati</taxon>
        <taxon>Actinomycetota</taxon>
        <taxon>Actinomycetes</taxon>
        <taxon>Mycobacteriales</taxon>
        <taxon>Lawsonellaceae</taxon>
        <taxon>Lawsonella</taxon>
    </lineage>
</organism>